<dbReference type="EMBL" id="JBHRTQ010000005">
    <property type="protein sequence ID" value="MFC3173680.1"/>
    <property type="molecule type" value="Genomic_DNA"/>
</dbReference>
<evidence type="ECO:0000313" key="3">
    <source>
        <dbReference type="EMBL" id="MFC3173680.1"/>
    </source>
</evidence>
<dbReference type="PANTHER" id="PTHR47572:SF4">
    <property type="entry name" value="LACTONASE DRP35"/>
    <property type="match status" value="1"/>
</dbReference>
<dbReference type="InterPro" id="IPR005511">
    <property type="entry name" value="SMP-30"/>
</dbReference>
<name>A0ABV7IQ14_9SPHN</name>
<comment type="caution">
    <text evidence="3">The sequence shown here is derived from an EMBL/GenBank/DDBJ whole genome shotgun (WGS) entry which is preliminary data.</text>
</comment>
<dbReference type="InterPro" id="IPR013658">
    <property type="entry name" value="SGL"/>
</dbReference>
<evidence type="ECO:0000256" key="1">
    <source>
        <dbReference type="ARBA" id="ARBA00022801"/>
    </source>
</evidence>
<proteinExistence type="predicted"/>
<dbReference type="Proteomes" id="UP001595604">
    <property type="component" value="Unassembled WGS sequence"/>
</dbReference>
<reference evidence="4" key="1">
    <citation type="journal article" date="2019" name="Int. J. Syst. Evol. Microbiol.">
        <title>The Global Catalogue of Microorganisms (GCM) 10K type strain sequencing project: providing services to taxonomists for standard genome sequencing and annotation.</title>
        <authorList>
            <consortium name="The Broad Institute Genomics Platform"/>
            <consortium name="The Broad Institute Genome Sequencing Center for Infectious Disease"/>
            <person name="Wu L."/>
            <person name="Ma J."/>
        </authorList>
    </citation>
    <scope>NUCLEOTIDE SEQUENCE [LARGE SCALE GENOMIC DNA]</scope>
    <source>
        <strain evidence="4">KCTC 42984</strain>
    </source>
</reference>
<dbReference type="InterPro" id="IPR011042">
    <property type="entry name" value="6-blade_b-propeller_TolB-like"/>
</dbReference>
<keyword evidence="1" id="KW-0378">Hydrolase</keyword>
<sequence>MARQMGTPRTLLAGLHLPECPRWRGERLHFSDMYGQQAFAMSETGVVEASWPVPGRPGGIGFAPNGDLLVNEMERARILRFDANGGMRVHADLGALAPSINDMISTPDGRCFVGRLTMAPPFEPAPLIAVDPEGRACLATSEAIAVANGMVWRDDRTLIVAESMAGRLLAYDDNGEGGLANRRVFAQLPAGLGPDGICGDDAGGIWVASPNAGVVYRVVEGGEITHRIDLEPGRFAYACAIGGRDRRTLFLCTGGPYEPEIATAETAGRIEAIVAPFPATTSFP</sequence>
<organism evidence="3 4">
    <name type="scientific">Novosphingobium bradum</name>
    <dbReference type="NCBI Taxonomy" id="1737444"/>
    <lineage>
        <taxon>Bacteria</taxon>
        <taxon>Pseudomonadati</taxon>
        <taxon>Pseudomonadota</taxon>
        <taxon>Alphaproteobacteria</taxon>
        <taxon>Sphingomonadales</taxon>
        <taxon>Sphingomonadaceae</taxon>
        <taxon>Novosphingobium</taxon>
    </lineage>
</organism>
<evidence type="ECO:0000313" key="4">
    <source>
        <dbReference type="Proteomes" id="UP001595604"/>
    </source>
</evidence>
<dbReference type="PRINTS" id="PR01790">
    <property type="entry name" value="SMP30FAMILY"/>
</dbReference>
<evidence type="ECO:0000259" key="2">
    <source>
        <dbReference type="Pfam" id="PF08450"/>
    </source>
</evidence>
<dbReference type="PANTHER" id="PTHR47572">
    <property type="entry name" value="LIPOPROTEIN-RELATED"/>
    <property type="match status" value="1"/>
</dbReference>
<dbReference type="RefSeq" id="WP_379509065.1">
    <property type="nucleotide sequence ID" value="NZ_JBHRTQ010000005.1"/>
</dbReference>
<dbReference type="Gene3D" id="2.120.10.30">
    <property type="entry name" value="TolB, C-terminal domain"/>
    <property type="match status" value="1"/>
</dbReference>
<keyword evidence="4" id="KW-1185">Reference proteome</keyword>
<dbReference type="Pfam" id="PF08450">
    <property type="entry name" value="SGL"/>
    <property type="match status" value="1"/>
</dbReference>
<feature type="domain" description="SMP-30/Gluconolactonase/LRE-like region" evidence="2">
    <location>
        <begin position="17"/>
        <end position="253"/>
    </location>
</feature>
<accession>A0ABV7IQ14</accession>
<dbReference type="SUPFAM" id="SSF63829">
    <property type="entry name" value="Calcium-dependent phosphotriesterase"/>
    <property type="match status" value="1"/>
</dbReference>
<gene>
    <name evidence="3" type="ORF">ACFOD9_05390</name>
</gene>
<dbReference type="InterPro" id="IPR051262">
    <property type="entry name" value="SMP-30/CGR1_Lactonase"/>
</dbReference>
<protein>
    <submittedName>
        <fullName evidence="3">SMP-30/gluconolactonase/LRE family protein</fullName>
    </submittedName>
</protein>